<feature type="chain" id="PRO_5018322713" description="PLL-like beta propeller domain-containing protein" evidence="1">
    <location>
        <begin position="30"/>
        <end position="143"/>
    </location>
</feature>
<keyword evidence="4" id="KW-1185">Reference proteome</keyword>
<name>A0A1J4NP06_9ACTN</name>
<keyword evidence="1" id="KW-0732">Signal</keyword>
<dbReference type="Proteomes" id="UP000034196">
    <property type="component" value="Unassembled WGS sequence"/>
</dbReference>
<comment type="caution">
    <text evidence="3">The sequence shown here is derived from an EMBL/GenBank/DDBJ whole genome shotgun (WGS) entry which is preliminary data.</text>
</comment>
<proteinExistence type="predicted"/>
<gene>
    <name evidence="3" type="ORF">WN71_030830</name>
</gene>
<feature type="signal peptide" evidence="1">
    <location>
        <begin position="1"/>
        <end position="29"/>
    </location>
</feature>
<evidence type="ECO:0000313" key="3">
    <source>
        <dbReference type="EMBL" id="OIJ64043.1"/>
    </source>
</evidence>
<evidence type="ECO:0000313" key="4">
    <source>
        <dbReference type="Proteomes" id="UP000034196"/>
    </source>
</evidence>
<feature type="domain" description="PLL-like beta propeller" evidence="2">
    <location>
        <begin position="52"/>
        <end position="130"/>
    </location>
</feature>
<dbReference type="EMBL" id="LAVA02000089">
    <property type="protein sequence ID" value="OIJ64043.1"/>
    <property type="molecule type" value="Genomic_DNA"/>
</dbReference>
<dbReference type="SUPFAM" id="SSF89372">
    <property type="entry name" value="Fucose-specific lectin"/>
    <property type="match status" value="1"/>
</dbReference>
<evidence type="ECO:0000256" key="1">
    <source>
        <dbReference type="SAM" id="SignalP"/>
    </source>
</evidence>
<sequence>MRRLKSAVTAVAALAALTGVSVAATPAQAATYCSTKGQKYFCAYGVASTQFENGTTEEFVVGSDHAVWTNWTYPDGSWNGWVSMGGWVQSQISIDHLQGSLSNFTIAAIGKDGNYWFRLRSSDGSWTAWRVSCAVDDSGPLCP</sequence>
<organism evidence="3 4">
    <name type="scientific">Streptomyces mangrovisoli</name>
    <dbReference type="NCBI Taxonomy" id="1428628"/>
    <lineage>
        <taxon>Bacteria</taxon>
        <taxon>Bacillati</taxon>
        <taxon>Actinomycetota</taxon>
        <taxon>Actinomycetes</taxon>
        <taxon>Kitasatosporales</taxon>
        <taxon>Streptomycetaceae</taxon>
        <taxon>Streptomyces</taxon>
    </lineage>
</organism>
<dbReference type="Pfam" id="PF26607">
    <property type="entry name" value="DUF8189"/>
    <property type="match status" value="1"/>
</dbReference>
<evidence type="ECO:0000259" key="2">
    <source>
        <dbReference type="Pfam" id="PF26607"/>
    </source>
</evidence>
<dbReference type="OrthoDB" id="4246838at2"/>
<dbReference type="AlphaFoldDB" id="A0A1J4NP06"/>
<dbReference type="InterPro" id="IPR058502">
    <property type="entry name" value="PLL-like_beta-prop"/>
</dbReference>
<reference evidence="3" key="1">
    <citation type="submission" date="2016-10" db="EMBL/GenBank/DDBJ databases">
        <title>Genome sequence of Streptomyces mangrovisoli MUSC 149.</title>
        <authorList>
            <person name="Lee L.-H."/>
            <person name="Ser H.-L."/>
        </authorList>
    </citation>
    <scope>NUCLEOTIDE SEQUENCE [LARGE SCALE GENOMIC DNA]</scope>
    <source>
        <strain evidence="3">MUSC 149</strain>
    </source>
</reference>
<protein>
    <recommendedName>
        <fullName evidence="2">PLL-like beta propeller domain-containing protein</fullName>
    </recommendedName>
</protein>
<dbReference type="RefSeq" id="WP_046584402.1">
    <property type="nucleotide sequence ID" value="NZ_LAVA02000089.1"/>
</dbReference>
<accession>A0A1J4NP06</accession>